<dbReference type="Proteomes" id="UP000601736">
    <property type="component" value="Unassembled WGS sequence"/>
</dbReference>
<feature type="transmembrane region" description="Helical" evidence="5">
    <location>
        <begin position="192"/>
        <end position="209"/>
    </location>
</feature>
<dbReference type="AlphaFoldDB" id="A0A8H8Z1A0"/>
<dbReference type="PANTHER" id="PTHR43701:SF5">
    <property type="entry name" value="MEMBRANE TRANSPORTER PROTEIN-RELATED"/>
    <property type="match status" value="1"/>
</dbReference>
<evidence type="ECO:0000256" key="4">
    <source>
        <dbReference type="ARBA" id="ARBA00023136"/>
    </source>
</evidence>
<dbReference type="InterPro" id="IPR051598">
    <property type="entry name" value="TSUP/Inactive_protease-like"/>
</dbReference>
<dbReference type="GO" id="GO:0005886">
    <property type="term" value="C:plasma membrane"/>
    <property type="evidence" value="ECO:0007669"/>
    <property type="project" value="UniProtKB-SubCell"/>
</dbReference>
<feature type="transmembrane region" description="Helical" evidence="5">
    <location>
        <begin position="69"/>
        <end position="87"/>
    </location>
</feature>
<feature type="transmembrane region" description="Helical" evidence="5">
    <location>
        <begin position="93"/>
        <end position="110"/>
    </location>
</feature>
<feature type="transmembrane region" description="Helical" evidence="5">
    <location>
        <begin position="35"/>
        <end position="57"/>
    </location>
</feature>
<evidence type="ECO:0000256" key="2">
    <source>
        <dbReference type="ARBA" id="ARBA00022692"/>
    </source>
</evidence>
<comment type="similarity">
    <text evidence="5">Belongs to the 4-toluene sulfonate uptake permease (TSUP) (TC 2.A.102) family.</text>
</comment>
<evidence type="ECO:0000313" key="7">
    <source>
        <dbReference type="Proteomes" id="UP000601736"/>
    </source>
</evidence>
<keyword evidence="4 5" id="KW-0472">Membrane</keyword>
<accession>A0A8H8Z1A0</accession>
<organism evidence="6 7">
    <name type="scientific">Nitrosomonas nitrosa</name>
    <dbReference type="NCBI Taxonomy" id="52442"/>
    <lineage>
        <taxon>Bacteria</taxon>
        <taxon>Pseudomonadati</taxon>
        <taxon>Pseudomonadota</taxon>
        <taxon>Betaproteobacteria</taxon>
        <taxon>Nitrosomonadales</taxon>
        <taxon>Nitrosomonadaceae</taxon>
        <taxon>Nitrosomonas</taxon>
    </lineage>
</organism>
<feature type="transmembrane region" description="Helical" evidence="5">
    <location>
        <begin position="168"/>
        <end position="185"/>
    </location>
</feature>
<evidence type="ECO:0000313" key="6">
    <source>
        <dbReference type="EMBL" id="CAE6508076.1"/>
    </source>
</evidence>
<name>A0A8H8Z1A0_9PROT</name>
<evidence type="ECO:0000256" key="1">
    <source>
        <dbReference type="ARBA" id="ARBA00004141"/>
    </source>
</evidence>
<feature type="transmembrane region" description="Helical" evidence="5">
    <location>
        <begin position="131"/>
        <end position="156"/>
    </location>
</feature>
<comment type="caution">
    <text evidence="6">The sequence shown here is derived from an EMBL/GenBank/DDBJ whole genome shotgun (WGS) entry which is preliminary data.</text>
</comment>
<protein>
    <recommendedName>
        <fullName evidence="5">Probable membrane transporter protein</fullName>
    </recommendedName>
</protein>
<dbReference type="Pfam" id="PF01925">
    <property type="entry name" value="TauE"/>
    <property type="match status" value="1"/>
</dbReference>
<comment type="subcellular location">
    <subcellularLocation>
        <location evidence="5">Cell membrane</location>
        <topology evidence="5">Multi-pass membrane protein</topology>
    </subcellularLocation>
    <subcellularLocation>
        <location evidence="1">Membrane</location>
        <topology evidence="1">Multi-pass membrane protein</topology>
    </subcellularLocation>
</comment>
<gene>
    <name evidence="6" type="ORF">NMYAN_280022</name>
</gene>
<keyword evidence="5" id="KW-1003">Cell membrane</keyword>
<reference evidence="6" key="1">
    <citation type="submission" date="2021-02" db="EMBL/GenBank/DDBJ databases">
        <authorList>
            <person name="Han P."/>
        </authorList>
    </citation>
    <scope>NUCLEOTIDE SEQUENCE</scope>
    <source>
        <strain evidence="6">Nitrosomonas nitrosa 18-3D</strain>
    </source>
</reference>
<evidence type="ECO:0000256" key="5">
    <source>
        <dbReference type="RuleBase" id="RU363041"/>
    </source>
</evidence>
<keyword evidence="3 5" id="KW-1133">Transmembrane helix</keyword>
<keyword evidence="2 5" id="KW-0812">Transmembrane</keyword>
<evidence type="ECO:0000256" key="3">
    <source>
        <dbReference type="ARBA" id="ARBA00022989"/>
    </source>
</evidence>
<proteinExistence type="inferred from homology"/>
<dbReference type="PANTHER" id="PTHR43701">
    <property type="entry name" value="MEMBRANE TRANSPORTER PROTEIN MJ0441-RELATED"/>
    <property type="match status" value="1"/>
</dbReference>
<feature type="transmembrane region" description="Helical" evidence="5">
    <location>
        <begin position="221"/>
        <end position="240"/>
    </location>
</feature>
<sequence>MTLLILLFGIIALLYSSVGFGGGSSYLALLVLWELPYTIIPMLALACNIIVVSGNSLHYVRARHFDNRLLIPYLIGSIPLSYLGGTLLIDQKLFEWLIFLSLLIASLLMIRQHRAYDNPHAQYTPPALFPAISAGAALGFLSGLIGIGGGIFLAPLLYLQRAGSPRRIATTASLFILINSLAGLLGHLQKSGFLGTLLTYWPLLFAVFLGGQTGNLLSLKFFPLSAIVLITGILILFVSLRMGVNVTGLL</sequence>
<dbReference type="EMBL" id="CAJNAP010000021">
    <property type="protein sequence ID" value="CAE6508076.1"/>
    <property type="molecule type" value="Genomic_DNA"/>
</dbReference>
<dbReference type="RefSeq" id="WP_204799971.1">
    <property type="nucleotide sequence ID" value="NZ_CAJNAP010000021.1"/>
</dbReference>
<dbReference type="InterPro" id="IPR002781">
    <property type="entry name" value="TM_pro_TauE-like"/>
</dbReference>